<keyword evidence="8" id="KW-0251">Elongation factor</keyword>
<evidence type="ECO:0000313" key="8">
    <source>
        <dbReference type="EMBL" id="UWZ80504.1"/>
    </source>
</evidence>
<keyword evidence="4 6" id="KW-0648">Protein biosynthesis</keyword>
<reference evidence="8" key="1">
    <citation type="journal article" date="2022" name="Environ. Microbiol.">
        <title>Geoalkalibacter halelectricus SAP #1 sp. nov. possessing extracellular electron transfer and mineral#reducing capabilities from a haloalkaline environment.</title>
        <authorList>
            <person name="Yadav S."/>
            <person name="Singh R."/>
            <person name="Sundharam S.S."/>
            <person name="Chaudhary S."/>
            <person name="Krishnamurthi S."/>
            <person name="Patil S.A."/>
        </authorList>
    </citation>
    <scope>NUCLEOTIDE SEQUENCE</scope>
    <source>
        <strain evidence="8">SAP-1</strain>
    </source>
</reference>
<comment type="function">
    <text evidence="6">Required for accurate and efficient protein synthesis under certain stress conditions. May act as a fidelity factor of the translation reaction, by catalyzing a one-codon backward translocation of tRNAs on improperly translocated ribosomes. Back-translocation proceeds from a post-translocation (POST) complex to a pre-translocation (PRE) complex, thus giving elongation factor G a second chance to translocate the tRNAs correctly. Binds to ribosomes in a GTP-dependent manner.</text>
</comment>
<dbReference type="Gene3D" id="3.30.70.2570">
    <property type="entry name" value="Elongation factor 4, C-terminal domain"/>
    <property type="match status" value="1"/>
</dbReference>
<dbReference type="CDD" id="cd01890">
    <property type="entry name" value="LepA"/>
    <property type="match status" value="1"/>
</dbReference>
<evidence type="ECO:0000256" key="4">
    <source>
        <dbReference type="ARBA" id="ARBA00022917"/>
    </source>
</evidence>
<dbReference type="Gene3D" id="2.40.30.10">
    <property type="entry name" value="Translation factors"/>
    <property type="match status" value="1"/>
</dbReference>
<dbReference type="Pfam" id="PF06421">
    <property type="entry name" value="LepA_C"/>
    <property type="match status" value="1"/>
</dbReference>
<dbReference type="NCBIfam" id="TIGR00231">
    <property type="entry name" value="small_GTP"/>
    <property type="match status" value="1"/>
</dbReference>
<dbReference type="RefSeq" id="WP_260748860.1">
    <property type="nucleotide sequence ID" value="NZ_CP092109.1"/>
</dbReference>
<dbReference type="Gene3D" id="3.30.70.240">
    <property type="match status" value="1"/>
</dbReference>
<dbReference type="PROSITE" id="PS51722">
    <property type="entry name" value="G_TR_2"/>
    <property type="match status" value="1"/>
</dbReference>
<dbReference type="CDD" id="cd16260">
    <property type="entry name" value="EF4_III"/>
    <property type="match status" value="1"/>
</dbReference>
<dbReference type="CDD" id="cd03709">
    <property type="entry name" value="lepA_C"/>
    <property type="match status" value="1"/>
</dbReference>
<dbReference type="Gene3D" id="3.40.50.300">
    <property type="entry name" value="P-loop containing nucleotide triphosphate hydrolases"/>
    <property type="match status" value="1"/>
</dbReference>
<dbReference type="PROSITE" id="PS00301">
    <property type="entry name" value="G_TR_1"/>
    <property type="match status" value="1"/>
</dbReference>
<feature type="domain" description="Tr-type G" evidence="7">
    <location>
        <begin position="4"/>
        <end position="186"/>
    </location>
</feature>
<dbReference type="InterPro" id="IPR027417">
    <property type="entry name" value="P-loop_NTPase"/>
</dbReference>
<comment type="catalytic activity">
    <reaction evidence="6">
        <text>GTP + H2O = GDP + phosphate + H(+)</text>
        <dbReference type="Rhea" id="RHEA:19669"/>
        <dbReference type="ChEBI" id="CHEBI:15377"/>
        <dbReference type="ChEBI" id="CHEBI:15378"/>
        <dbReference type="ChEBI" id="CHEBI:37565"/>
        <dbReference type="ChEBI" id="CHEBI:43474"/>
        <dbReference type="ChEBI" id="CHEBI:58189"/>
        <dbReference type="EC" id="3.6.5.n1"/>
    </reaction>
</comment>
<dbReference type="InterPro" id="IPR004161">
    <property type="entry name" value="EFTu-like_2"/>
</dbReference>
<name>A0ABY5ZPR8_9BACT</name>
<dbReference type="NCBIfam" id="TIGR01393">
    <property type="entry name" value="lepA"/>
    <property type="match status" value="1"/>
</dbReference>
<dbReference type="InterPro" id="IPR031157">
    <property type="entry name" value="G_TR_CS"/>
</dbReference>
<dbReference type="CDD" id="cd03699">
    <property type="entry name" value="EF4_II"/>
    <property type="match status" value="1"/>
</dbReference>
<gene>
    <name evidence="6 8" type="primary">lepA</name>
    <name evidence="8" type="ORF">L9S41_03670</name>
</gene>
<evidence type="ECO:0000256" key="2">
    <source>
        <dbReference type="ARBA" id="ARBA00022741"/>
    </source>
</evidence>
<dbReference type="InterPro" id="IPR000795">
    <property type="entry name" value="T_Tr_GTP-bd_dom"/>
</dbReference>
<dbReference type="Pfam" id="PF00679">
    <property type="entry name" value="EFG_C"/>
    <property type="match status" value="1"/>
</dbReference>
<keyword evidence="6" id="KW-0472">Membrane</keyword>
<accession>A0ABY5ZPR8</accession>
<evidence type="ECO:0000256" key="6">
    <source>
        <dbReference type="HAMAP-Rule" id="MF_00071"/>
    </source>
</evidence>
<comment type="similarity">
    <text evidence="1 6">Belongs to the TRAFAC class translation factor GTPase superfamily. Classic translation factor GTPase family. LepA subfamily.</text>
</comment>
<dbReference type="PANTHER" id="PTHR43512">
    <property type="entry name" value="TRANSLATION FACTOR GUF1-RELATED"/>
    <property type="match status" value="1"/>
</dbReference>
<evidence type="ECO:0000256" key="5">
    <source>
        <dbReference type="ARBA" id="ARBA00023134"/>
    </source>
</evidence>
<dbReference type="SUPFAM" id="SSF54980">
    <property type="entry name" value="EF-G C-terminal domain-like"/>
    <property type="match status" value="2"/>
</dbReference>
<dbReference type="InterPro" id="IPR005225">
    <property type="entry name" value="Small_GTP-bd"/>
</dbReference>
<dbReference type="Gene3D" id="3.30.70.870">
    <property type="entry name" value="Elongation Factor G (Translational Gtpase), domain 3"/>
    <property type="match status" value="1"/>
</dbReference>
<protein>
    <recommendedName>
        <fullName evidence="6">Elongation factor 4</fullName>
        <shortName evidence="6">EF-4</shortName>
        <ecNumber evidence="6">3.6.5.n1</ecNumber>
    </recommendedName>
    <alternativeName>
        <fullName evidence="6">Ribosomal back-translocase LepA</fullName>
    </alternativeName>
</protein>
<dbReference type="InterPro" id="IPR000640">
    <property type="entry name" value="EFG_V-like"/>
</dbReference>
<keyword evidence="2 6" id="KW-0547">Nucleotide-binding</keyword>
<sequence>MKQELIRNFSIIAHIDHGKSTLADRLLEETGTLSAREKADQFLDKMELERERGITIKAQAVRLAYHADDGRDYILNLIDTPGHVDFSYEVSRSLKACEGALLVVDASQGVEAQTLANVYMAIDQDLEVFPVINKIDLPAADPQRVKDEIEEIIGLDASDAVEASAKEGIGVHEILEHIVQKVPPPRGNPDAPLKALIFDSWYDSYQGVITLVRIVDGQLKKGDKIRLMATNKTYEATQVGVFAPHPVAIASLSAGEVGFVIASIKVVQDAKVGDTITHADRPTDAPLPGFQVVKPMVFSGLYPIDSGEYDLLRDALEKLRLNDSSFSFEPENSLALGFGFRCGFLGLLHMEIIQERLEREFGVDLITTAPTVVYHITTVKGEKLKVESANMLPAVQYIDKMEEPFILASIHVPNEYVGSVLALCEEKRGVQREIKYLTASRVMVVYELPLNEIVMDFYDRLKTLTRGYASFDYEPLDYRESDLVRLNILVNGEPVDALSLIVHRDKAYYRGKELVSKMKEFIPRQQFEVALQAAIGGKVVARETVKALRKDVTAKCYGGDISRKRKLLEKQKEGKKRMKQVGNVELPQEAFMAILKVKE</sequence>
<proteinExistence type="inferred from homology"/>
<dbReference type="PANTHER" id="PTHR43512:SF4">
    <property type="entry name" value="TRANSLATION FACTOR GUF1 HOMOLOG, CHLOROPLASTIC"/>
    <property type="match status" value="1"/>
</dbReference>
<comment type="subcellular location">
    <subcellularLocation>
        <location evidence="6">Cell membrane</location>
        <topology evidence="6">Peripheral membrane protein</topology>
        <orientation evidence="6">Cytoplasmic side</orientation>
    </subcellularLocation>
</comment>
<feature type="binding site" evidence="6">
    <location>
        <begin position="16"/>
        <end position="21"/>
    </location>
    <ligand>
        <name>GTP</name>
        <dbReference type="ChEBI" id="CHEBI:37565"/>
    </ligand>
</feature>
<dbReference type="InterPro" id="IPR035654">
    <property type="entry name" value="LepA_IV"/>
</dbReference>
<evidence type="ECO:0000256" key="1">
    <source>
        <dbReference type="ARBA" id="ARBA00005454"/>
    </source>
</evidence>
<dbReference type="InterPro" id="IPR035647">
    <property type="entry name" value="EFG_III/V"/>
</dbReference>
<feature type="binding site" evidence="6">
    <location>
        <begin position="133"/>
        <end position="136"/>
    </location>
    <ligand>
        <name>GTP</name>
        <dbReference type="ChEBI" id="CHEBI:37565"/>
    </ligand>
</feature>
<keyword evidence="5 6" id="KW-0342">GTP-binding</keyword>
<dbReference type="GO" id="GO:0016787">
    <property type="term" value="F:hydrolase activity"/>
    <property type="evidence" value="ECO:0007669"/>
    <property type="project" value="UniProtKB-KW"/>
</dbReference>
<dbReference type="InterPro" id="IPR038363">
    <property type="entry name" value="LepA_C_sf"/>
</dbReference>
<dbReference type="SUPFAM" id="SSF52540">
    <property type="entry name" value="P-loop containing nucleoside triphosphate hydrolases"/>
    <property type="match status" value="1"/>
</dbReference>
<evidence type="ECO:0000256" key="3">
    <source>
        <dbReference type="ARBA" id="ARBA00022801"/>
    </source>
</evidence>
<keyword evidence="3 6" id="KW-0378">Hydrolase</keyword>
<dbReference type="HAMAP" id="MF_00071">
    <property type="entry name" value="LepA"/>
    <property type="match status" value="1"/>
</dbReference>
<keyword evidence="9" id="KW-1185">Reference proteome</keyword>
<evidence type="ECO:0000313" key="9">
    <source>
        <dbReference type="Proteomes" id="UP001060414"/>
    </source>
</evidence>
<dbReference type="EC" id="3.6.5.n1" evidence="6"/>
<organism evidence="8 9">
    <name type="scientific">Geoalkalibacter halelectricus</name>
    <dbReference type="NCBI Taxonomy" id="2847045"/>
    <lineage>
        <taxon>Bacteria</taxon>
        <taxon>Pseudomonadati</taxon>
        <taxon>Thermodesulfobacteriota</taxon>
        <taxon>Desulfuromonadia</taxon>
        <taxon>Desulfuromonadales</taxon>
        <taxon>Geoalkalibacteraceae</taxon>
        <taxon>Geoalkalibacter</taxon>
    </lineage>
</organism>
<keyword evidence="6" id="KW-1003">Cell membrane</keyword>
<dbReference type="EMBL" id="CP092109">
    <property type="protein sequence ID" value="UWZ80504.1"/>
    <property type="molecule type" value="Genomic_DNA"/>
</dbReference>
<evidence type="ECO:0000259" key="7">
    <source>
        <dbReference type="PROSITE" id="PS51722"/>
    </source>
</evidence>
<dbReference type="PRINTS" id="PR00315">
    <property type="entry name" value="ELONGATNFCT"/>
</dbReference>
<dbReference type="GO" id="GO:0003746">
    <property type="term" value="F:translation elongation factor activity"/>
    <property type="evidence" value="ECO:0007669"/>
    <property type="project" value="UniProtKB-KW"/>
</dbReference>
<dbReference type="InterPro" id="IPR006297">
    <property type="entry name" value="EF-4"/>
</dbReference>
<dbReference type="InterPro" id="IPR013842">
    <property type="entry name" value="LepA_CTD"/>
</dbReference>
<dbReference type="Proteomes" id="UP001060414">
    <property type="component" value="Chromosome"/>
</dbReference>
<dbReference type="Pfam" id="PF00009">
    <property type="entry name" value="GTP_EFTU"/>
    <property type="match status" value="1"/>
</dbReference>
<dbReference type="Pfam" id="PF03144">
    <property type="entry name" value="GTP_EFTU_D2"/>
    <property type="match status" value="1"/>
</dbReference>